<evidence type="ECO:0000256" key="1">
    <source>
        <dbReference type="ARBA" id="ARBA00023235"/>
    </source>
</evidence>
<evidence type="ECO:0000313" key="3">
    <source>
        <dbReference type="EMBL" id="GAA4444738.1"/>
    </source>
</evidence>
<dbReference type="InterPro" id="IPR013022">
    <property type="entry name" value="Xyl_isomerase-like_TIM-brl"/>
</dbReference>
<dbReference type="PANTHER" id="PTHR43489">
    <property type="entry name" value="ISOMERASE"/>
    <property type="match status" value="1"/>
</dbReference>
<reference evidence="4" key="1">
    <citation type="journal article" date="2019" name="Int. J. Syst. Evol. Microbiol.">
        <title>The Global Catalogue of Microorganisms (GCM) 10K type strain sequencing project: providing services to taxonomists for standard genome sequencing and annotation.</title>
        <authorList>
            <consortium name="The Broad Institute Genomics Platform"/>
            <consortium name="The Broad Institute Genome Sequencing Center for Infectious Disease"/>
            <person name="Wu L."/>
            <person name="Ma J."/>
        </authorList>
    </citation>
    <scope>NUCLEOTIDE SEQUENCE [LARGE SCALE GENOMIC DNA]</scope>
    <source>
        <strain evidence="4">JCM 31920</strain>
    </source>
</reference>
<evidence type="ECO:0000259" key="2">
    <source>
        <dbReference type="Pfam" id="PF01261"/>
    </source>
</evidence>
<dbReference type="Proteomes" id="UP001501508">
    <property type="component" value="Unassembled WGS sequence"/>
</dbReference>
<keyword evidence="4" id="KW-1185">Reference proteome</keyword>
<dbReference type="InterPro" id="IPR036237">
    <property type="entry name" value="Xyl_isomerase-like_sf"/>
</dbReference>
<dbReference type="InterPro" id="IPR006311">
    <property type="entry name" value="TAT_signal"/>
</dbReference>
<dbReference type="EMBL" id="BAABEY010000032">
    <property type="protein sequence ID" value="GAA4444738.1"/>
    <property type="molecule type" value="Genomic_DNA"/>
</dbReference>
<gene>
    <name evidence="3" type="ORF">GCM10023091_35380</name>
</gene>
<evidence type="ECO:0000313" key="4">
    <source>
        <dbReference type="Proteomes" id="UP001501508"/>
    </source>
</evidence>
<dbReference type="PROSITE" id="PS51318">
    <property type="entry name" value="TAT"/>
    <property type="match status" value="1"/>
</dbReference>
<dbReference type="InterPro" id="IPR050417">
    <property type="entry name" value="Sugar_Epim/Isomerase"/>
</dbReference>
<accession>A0ABP8M587</accession>
<dbReference type="Pfam" id="PF01261">
    <property type="entry name" value="AP_endonuc_2"/>
    <property type="match status" value="1"/>
</dbReference>
<keyword evidence="1" id="KW-0413">Isomerase</keyword>
<protein>
    <recommendedName>
        <fullName evidence="2">Xylose isomerase-like TIM barrel domain-containing protein</fullName>
    </recommendedName>
</protein>
<name>A0ABP8M587_9BACT</name>
<sequence>MSFTLTPQTSHLKPIKQMNRKAFLKTGLLAGGAVLTGLGDKVAAAARQAPVAQPFKTKFSPEFGIFADAAGNDVVDQIKWGFDNGFRAWENTYLIRRPVAEQERISQAVQKLGMEFGQFVGVFTFDAVSFAGRDKAIREKVLADMRASVEVAKRMNTKIIHNVLGKADPNLPWDFQMANAIELLKRAAEIYEPHGMVMVMESMNHKINHAGMFLHTIPQAYALAKGADSPSVKVLFDFYHVQIQEGNIIPTLDYAWDEIAYIQIGDTPGRNEPTSGEVNFKNILQHVYDKGYRGFVGMEHGTSKPGKEGEMITLNAYRQIDAK</sequence>
<feature type="domain" description="Xylose isomerase-like TIM barrel" evidence="2">
    <location>
        <begin position="83"/>
        <end position="304"/>
    </location>
</feature>
<organism evidence="3 4">
    <name type="scientific">Ravibacter arvi</name>
    <dbReference type="NCBI Taxonomy" id="2051041"/>
    <lineage>
        <taxon>Bacteria</taxon>
        <taxon>Pseudomonadati</taxon>
        <taxon>Bacteroidota</taxon>
        <taxon>Cytophagia</taxon>
        <taxon>Cytophagales</taxon>
        <taxon>Spirosomataceae</taxon>
        <taxon>Ravibacter</taxon>
    </lineage>
</organism>
<dbReference type="Gene3D" id="3.20.20.150">
    <property type="entry name" value="Divalent-metal-dependent TIM barrel enzymes"/>
    <property type="match status" value="1"/>
</dbReference>
<comment type="caution">
    <text evidence="3">The sequence shown here is derived from an EMBL/GenBank/DDBJ whole genome shotgun (WGS) entry which is preliminary data.</text>
</comment>
<dbReference type="SUPFAM" id="SSF51658">
    <property type="entry name" value="Xylose isomerase-like"/>
    <property type="match status" value="1"/>
</dbReference>
<proteinExistence type="predicted"/>